<dbReference type="EMBL" id="BMRE01000047">
    <property type="protein sequence ID" value="GGU70216.1"/>
    <property type="molecule type" value="Genomic_DNA"/>
</dbReference>
<dbReference type="Proteomes" id="UP000649573">
    <property type="component" value="Unassembled WGS sequence"/>
</dbReference>
<sequence>MDVRSTVRAVTRRRTNVLEVAYQMSSAVSTRTPTGVLELAVEQVLASMRPAALGDPVVGARRAEESLRDALRDAGPVDDNIALQNALACAEAACEHLKYCEIQEARTLLTAARGQLVLAHERA</sequence>
<accession>A0ABQ2V5M6</accession>
<protein>
    <submittedName>
        <fullName evidence="1">Uncharacterized protein</fullName>
    </submittedName>
</protein>
<evidence type="ECO:0000313" key="2">
    <source>
        <dbReference type="Proteomes" id="UP000649573"/>
    </source>
</evidence>
<proteinExistence type="predicted"/>
<evidence type="ECO:0000313" key="1">
    <source>
        <dbReference type="EMBL" id="GGU70216.1"/>
    </source>
</evidence>
<keyword evidence="2" id="KW-1185">Reference proteome</keyword>
<organism evidence="1 2">
    <name type="scientific">Lentzea flava</name>
    <dbReference type="NCBI Taxonomy" id="103732"/>
    <lineage>
        <taxon>Bacteria</taxon>
        <taxon>Bacillati</taxon>
        <taxon>Actinomycetota</taxon>
        <taxon>Actinomycetes</taxon>
        <taxon>Pseudonocardiales</taxon>
        <taxon>Pseudonocardiaceae</taxon>
        <taxon>Lentzea</taxon>
    </lineage>
</organism>
<reference evidence="2" key="1">
    <citation type="journal article" date="2019" name="Int. J. Syst. Evol. Microbiol.">
        <title>The Global Catalogue of Microorganisms (GCM) 10K type strain sequencing project: providing services to taxonomists for standard genome sequencing and annotation.</title>
        <authorList>
            <consortium name="The Broad Institute Genomics Platform"/>
            <consortium name="The Broad Institute Genome Sequencing Center for Infectious Disease"/>
            <person name="Wu L."/>
            <person name="Ma J."/>
        </authorList>
    </citation>
    <scope>NUCLEOTIDE SEQUENCE [LARGE SCALE GENOMIC DNA]</scope>
    <source>
        <strain evidence="2">JCM 3296</strain>
    </source>
</reference>
<comment type="caution">
    <text evidence="1">The sequence shown here is derived from an EMBL/GenBank/DDBJ whole genome shotgun (WGS) entry which is preliminary data.</text>
</comment>
<name>A0ABQ2V5M6_9PSEU</name>
<gene>
    <name evidence="1" type="ORF">GCM10010178_72530</name>
</gene>